<protein>
    <submittedName>
        <fullName evidence="2">Uncharacterized protein</fullName>
    </submittedName>
</protein>
<feature type="compositionally biased region" description="Low complexity" evidence="1">
    <location>
        <begin position="89"/>
        <end position="102"/>
    </location>
</feature>
<keyword evidence="3" id="KW-1185">Reference proteome</keyword>
<dbReference type="EnsemblPlants" id="TuG1812U0000286300.01.T01">
    <property type="protein sequence ID" value="TuG1812U0000286300.01.T01.s_cds6086"/>
    <property type="gene ID" value="TuG1812U0000286300.01"/>
</dbReference>
<name>A0A8R7VF35_TRIUA</name>
<feature type="compositionally biased region" description="Low complexity" evidence="1">
    <location>
        <begin position="7"/>
        <end position="32"/>
    </location>
</feature>
<evidence type="ECO:0000313" key="3">
    <source>
        <dbReference type="Proteomes" id="UP000015106"/>
    </source>
</evidence>
<reference evidence="2" key="3">
    <citation type="submission" date="2022-06" db="UniProtKB">
        <authorList>
            <consortium name="EnsemblPlants"/>
        </authorList>
    </citation>
    <scope>IDENTIFICATION</scope>
</reference>
<feature type="region of interest" description="Disordered" evidence="1">
    <location>
        <begin position="89"/>
        <end position="121"/>
    </location>
</feature>
<proteinExistence type="predicted"/>
<dbReference type="Gramene" id="TuG1812G0400001719.01.T01">
    <property type="protein sequence ID" value="TuG1812G0400001719.01.T01.cds263909"/>
    <property type="gene ID" value="TuG1812G0400001719.01"/>
</dbReference>
<sequence>ASTTRCPAPASTTRHPATSTTTRGPAPATTTRRPLHLAHSPPLPVPTWIRRGSTVAISGYTGFGDSRHRPVQVERGAAGCPCLLLRRPAAPRAQTRQQPRLQDPLDPGSSAAPSPQTLPPP</sequence>
<evidence type="ECO:0000256" key="1">
    <source>
        <dbReference type="SAM" id="MobiDB-lite"/>
    </source>
</evidence>
<reference evidence="3" key="1">
    <citation type="journal article" date="2013" name="Nature">
        <title>Draft genome of the wheat A-genome progenitor Triticum urartu.</title>
        <authorList>
            <person name="Ling H.Q."/>
            <person name="Zhao S."/>
            <person name="Liu D."/>
            <person name="Wang J."/>
            <person name="Sun H."/>
            <person name="Zhang C."/>
            <person name="Fan H."/>
            <person name="Li D."/>
            <person name="Dong L."/>
            <person name="Tao Y."/>
            <person name="Gao C."/>
            <person name="Wu H."/>
            <person name="Li Y."/>
            <person name="Cui Y."/>
            <person name="Guo X."/>
            <person name="Zheng S."/>
            <person name="Wang B."/>
            <person name="Yu K."/>
            <person name="Liang Q."/>
            <person name="Yang W."/>
            <person name="Lou X."/>
            <person name="Chen J."/>
            <person name="Feng M."/>
            <person name="Jian J."/>
            <person name="Zhang X."/>
            <person name="Luo G."/>
            <person name="Jiang Y."/>
            <person name="Liu J."/>
            <person name="Wang Z."/>
            <person name="Sha Y."/>
            <person name="Zhang B."/>
            <person name="Wu H."/>
            <person name="Tang D."/>
            <person name="Shen Q."/>
            <person name="Xue P."/>
            <person name="Zou S."/>
            <person name="Wang X."/>
            <person name="Liu X."/>
            <person name="Wang F."/>
            <person name="Yang Y."/>
            <person name="An X."/>
            <person name="Dong Z."/>
            <person name="Zhang K."/>
            <person name="Zhang X."/>
            <person name="Luo M.C."/>
            <person name="Dvorak J."/>
            <person name="Tong Y."/>
            <person name="Wang J."/>
            <person name="Yang H."/>
            <person name="Li Z."/>
            <person name="Wang D."/>
            <person name="Zhang A."/>
            <person name="Wang J."/>
        </authorList>
    </citation>
    <scope>NUCLEOTIDE SEQUENCE</scope>
    <source>
        <strain evidence="3">cv. G1812</strain>
    </source>
</reference>
<reference evidence="2" key="2">
    <citation type="submission" date="2018-03" db="EMBL/GenBank/DDBJ databases">
        <title>The Triticum urartu genome reveals the dynamic nature of wheat genome evolution.</title>
        <authorList>
            <person name="Ling H."/>
            <person name="Ma B."/>
            <person name="Shi X."/>
            <person name="Liu H."/>
            <person name="Dong L."/>
            <person name="Sun H."/>
            <person name="Cao Y."/>
            <person name="Gao Q."/>
            <person name="Zheng S."/>
            <person name="Li Y."/>
            <person name="Yu Y."/>
            <person name="Du H."/>
            <person name="Qi M."/>
            <person name="Li Y."/>
            <person name="Yu H."/>
            <person name="Cui Y."/>
            <person name="Wang N."/>
            <person name="Chen C."/>
            <person name="Wu H."/>
            <person name="Zhao Y."/>
            <person name="Zhang J."/>
            <person name="Li Y."/>
            <person name="Zhou W."/>
            <person name="Zhang B."/>
            <person name="Hu W."/>
            <person name="Eijk M."/>
            <person name="Tang J."/>
            <person name="Witsenboer H."/>
            <person name="Zhao S."/>
            <person name="Li Z."/>
            <person name="Zhang A."/>
            <person name="Wang D."/>
            <person name="Liang C."/>
        </authorList>
    </citation>
    <scope>NUCLEOTIDE SEQUENCE [LARGE SCALE GENOMIC DNA]</scope>
    <source>
        <strain evidence="2">cv. G1812</strain>
    </source>
</reference>
<feature type="region of interest" description="Disordered" evidence="1">
    <location>
        <begin position="1"/>
        <end position="44"/>
    </location>
</feature>
<dbReference type="Gramene" id="TuG1812U0000286300.01.T01">
    <property type="protein sequence ID" value="TuG1812U0000286300.01.T01.s_cds6086"/>
    <property type="gene ID" value="TuG1812U0000286300.01"/>
</dbReference>
<evidence type="ECO:0000313" key="2">
    <source>
        <dbReference type="EnsemblPlants" id="TuG1812U0000286300.01.T01.s_cds6086"/>
    </source>
</evidence>
<accession>A0A8R7VF35</accession>
<dbReference type="Proteomes" id="UP000015106">
    <property type="component" value="Chromosome 4"/>
</dbReference>
<organism evidence="2 3">
    <name type="scientific">Triticum urartu</name>
    <name type="common">Red wild einkorn</name>
    <name type="synonym">Crithodium urartu</name>
    <dbReference type="NCBI Taxonomy" id="4572"/>
    <lineage>
        <taxon>Eukaryota</taxon>
        <taxon>Viridiplantae</taxon>
        <taxon>Streptophyta</taxon>
        <taxon>Embryophyta</taxon>
        <taxon>Tracheophyta</taxon>
        <taxon>Spermatophyta</taxon>
        <taxon>Magnoliopsida</taxon>
        <taxon>Liliopsida</taxon>
        <taxon>Poales</taxon>
        <taxon>Poaceae</taxon>
        <taxon>BOP clade</taxon>
        <taxon>Pooideae</taxon>
        <taxon>Triticodae</taxon>
        <taxon>Triticeae</taxon>
        <taxon>Triticinae</taxon>
        <taxon>Triticum</taxon>
    </lineage>
</organism>
<dbReference type="AlphaFoldDB" id="A0A8R7VF35"/>
<dbReference type="EnsemblPlants" id="TuG1812G0400001719.01.T01">
    <property type="protein sequence ID" value="TuG1812G0400001719.01.T01.cds263909"/>
    <property type="gene ID" value="TuG1812G0400001719.01"/>
</dbReference>